<comment type="caution">
    <text evidence="2">The sequence shown here is derived from an EMBL/GenBank/DDBJ whole genome shotgun (WGS) entry which is preliminary data.</text>
</comment>
<dbReference type="Proteomes" id="UP000030528">
    <property type="component" value="Unassembled WGS sequence"/>
</dbReference>
<keyword evidence="1" id="KW-1133">Transmembrane helix</keyword>
<feature type="transmembrane region" description="Helical" evidence="1">
    <location>
        <begin position="12"/>
        <end position="33"/>
    </location>
</feature>
<evidence type="ECO:0000313" key="3">
    <source>
        <dbReference type="Proteomes" id="UP000030528"/>
    </source>
</evidence>
<gene>
    <name evidence="2" type="ORF">N781_16840</name>
</gene>
<protein>
    <submittedName>
        <fullName evidence="2">Uncharacterized protein</fullName>
    </submittedName>
</protein>
<evidence type="ECO:0000256" key="1">
    <source>
        <dbReference type="SAM" id="Phobius"/>
    </source>
</evidence>
<keyword evidence="1" id="KW-0812">Transmembrane</keyword>
<dbReference type="EMBL" id="AVPE01000006">
    <property type="protein sequence ID" value="KGX92507.1"/>
    <property type="molecule type" value="Genomic_DNA"/>
</dbReference>
<sequence length="70" mass="7716">MLLKRKTGAGKWMFFLGIWVFAIGFALSDYIGINGASNVSDATSLSLILIGLILIILSNFTNRQRSSHKK</sequence>
<accession>A0A0A5I9M4</accession>
<organism evidence="2 3">
    <name type="scientific">Pontibacillus halophilus JSM 076056 = DSM 19796</name>
    <dbReference type="NCBI Taxonomy" id="1385510"/>
    <lineage>
        <taxon>Bacteria</taxon>
        <taxon>Bacillati</taxon>
        <taxon>Bacillota</taxon>
        <taxon>Bacilli</taxon>
        <taxon>Bacillales</taxon>
        <taxon>Bacillaceae</taxon>
        <taxon>Pontibacillus</taxon>
    </lineage>
</organism>
<evidence type="ECO:0000313" key="2">
    <source>
        <dbReference type="EMBL" id="KGX92507.1"/>
    </source>
</evidence>
<keyword evidence="3" id="KW-1185">Reference proteome</keyword>
<feature type="transmembrane region" description="Helical" evidence="1">
    <location>
        <begin position="45"/>
        <end position="62"/>
    </location>
</feature>
<dbReference type="OrthoDB" id="2972998at2"/>
<dbReference type="RefSeq" id="WP_026800443.1">
    <property type="nucleotide sequence ID" value="NZ_AULI01000008.1"/>
</dbReference>
<reference evidence="2 3" key="1">
    <citation type="submission" date="2013-08" db="EMBL/GenBank/DDBJ databases">
        <authorList>
            <person name="Huang J."/>
            <person name="Wang G."/>
        </authorList>
    </citation>
    <scope>NUCLEOTIDE SEQUENCE [LARGE SCALE GENOMIC DNA]</scope>
    <source>
        <strain evidence="2 3">JSM 076056</strain>
    </source>
</reference>
<proteinExistence type="predicted"/>
<keyword evidence="1" id="KW-0472">Membrane</keyword>
<dbReference type="AlphaFoldDB" id="A0A0A5I9M4"/>
<name>A0A0A5I9M4_9BACI</name>